<dbReference type="SUPFAM" id="SSF52980">
    <property type="entry name" value="Restriction endonuclease-like"/>
    <property type="match status" value="1"/>
</dbReference>
<comment type="caution">
    <text evidence="3">The sequence shown here is derived from an EMBL/GenBank/DDBJ whole genome shotgun (WGS) entry which is preliminary data.</text>
</comment>
<reference evidence="3" key="1">
    <citation type="submission" date="2020-10" db="EMBL/GenBank/DDBJ databases">
        <authorList>
            <person name="Gilroy R."/>
        </authorList>
    </citation>
    <scope>NUCLEOTIDE SEQUENCE</scope>
    <source>
        <strain evidence="3">17113</strain>
    </source>
</reference>
<feature type="domain" description="AAA" evidence="1">
    <location>
        <begin position="20"/>
        <end position="133"/>
    </location>
</feature>
<dbReference type="InterPro" id="IPR011335">
    <property type="entry name" value="Restrct_endonuc-II-like"/>
</dbReference>
<accession>A0A9D9DER6</accession>
<dbReference type="PANTHER" id="PTHR43566:SF2">
    <property type="entry name" value="DUF4143 DOMAIN-CONTAINING PROTEIN"/>
    <property type="match status" value="1"/>
</dbReference>
<dbReference type="Proteomes" id="UP000823634">
    <property type="component" value="Unassembled WGS sequence"/>
</dbReference>
<keyword evidence="3" id="KW-0067">ATP-binding</keyword>
<sequence>MYIKRHAEKTVEKLSKMFGAILVAGPRQVGKTTMLDQLTKGLSRATLDDPIMRAAAETHSGTFFLDNPPPVFVDEVQKAPVLFEQIKLCLDKSKKKGQFYLCGSQQFEIMKGVSESLAGRIGLLTLLGLSIRERQGLAFDEPFIPTEEYFAARKAELREIGYMDAWNTIHRGGMPELIDNPDYDWRLYYGSYVSAYIERDVKALSEIGDAVKFTAFMAATAACIGQLLNLTSIAKDVGISVPTAERWLSILNCSNIVYLLRPYSNNILSRAVKTPKLYFLDTGLAAYLTNWNTPETLKNGAMAGAFFENFVFSEIVKSYYNRGIAKPPLYFYRDKNKNEIDLIIEDGGTLYPIEIKKHADPRRKDTSSFRKLDDIPGIKRGNGGVVCLYDKLISLSETDKVIPINYL</sequence>
<dbReference type="SUPFAM" id="SSF52540">
    <property type="entry name" value="P-loop containing nucleoside triphosphate hydrolases"/>
    <property type="match status" value="1"/>
</dbReference>
<gene>
    <name evidence="3" type="ORF">IAC61_01265</name>
</gene>
<proteinExistence type="predicted"/>
<dbReference type="PANTHER" id="PTHR43566">
    <property type="entry name" value="CONSERVED PROTEIN"/>
    <property type="match status" value="1"/>
</dbReference>
<organism evidence="3 4">
    <name type="scientific">Candidatus Alloenteromonas pullistercoris</name>
    <dbReference type="NCBI Taxonomy" id="2840785"/>
    <lineage>
        <taxon>Bacteria</taxon>
        <taxon>Bacillati</taxon>
        <taxon>Bacillota</taxon>
        <taxon>Bacillota incertae sedis</taxon>
        <taxon>Candidatus Alloenteromonas</taxon>
    </lineage>
</organism>
<dbReference type="Pfam" id="PF13635">
    <property type="entry name" value="DUF4143"/>
    <property type="match status" value="1"/>
</dbReference>
<keyword evidence="3" id="KW-0547">Nucleotide-binding</keyword>
<dbReference type="Pfam" id="PF13173">
    <property type="entry name" value="AAA_14"/>
    <property type="match status" value="1"/>
</dbReference>
<evidence type="ECO:0000259" key="1">
    <source>
        <dbReference type="Pfam" id="PF13173"/>
    </source>
</evidence>
<evidence type="ECO:0000313" key="3">
    <source>
        <dbReference type="EMBL" id="MBO8425936.1"/>
    </source>
</evidence>
<reference evidence="3" key="2">
    <citation type="journal article" date="2021" name="PeerJ">
        <title>Extensive microbial diversity within the chicken gut microbiome revealed by metagenomics and culture.</title>
        <authorList>
            <person name="Gilroy R."/>
            <person name="Ravi A."/>
            <person name="Getino M."/>
            <person name="Pursley I."/>
            <person name="Horton D.L."/>
            <person name="Alikhan N.F."/>
            <person name="Baker D."/>
            <person name="Gharbi K."/>
            <person name="Hall N."/>
            <person name="Watson M."/>
            <person name="Adriaenssens E.M."/>
            <person name="Foster-Nyarko E."/>
            <person name="Jarju S."/>
            <person name="Secka A."/>
            <person name="Antonio M."/>
            <person name="Oren A."/>
            <person name="Chaudhuri R.R."/>
            <person name="La Ragione R."/>
            <person name="Hildebrand F."/>
            <person name="Pallen M.J."/>
        </authorList>
    </citation>
    <scope>NUCLEOTIDE SEQUENCE</scope>
    <source>
        <strain evidence="3">17113</strain>
    </source>
</reference>
<dbReference type="InterPro" id="IPR041682">
    <property type="entry name" value="AAA_14"/>
</dbReference>
<feature type="domain" description="DUF4143" evidence="2">
    <location>
        <begin position="198"/>
        <end position="357"/>
    </location>
</feature>
<dbReference type="InterPro" id="IPR025420">
    <property type="entry name" value="DUF4143"/>
</dbReference>
<evidence type="ECO:0000313" key="4">
    <source>
        <dbReference type="Proteomes" id="UP000823634"/>
    </source>
</evidence>
<name>A0A9D9DER6_9FIRM</name>
<dbReference type="InterPro" id="IPR027417">
    <property type="entry name" value="P-loop_NTPase"/>
</dbReference>
<dbReference type="EMBL" id="JADINA010000010">
    <property type="protein sequence ID" value="MBO8425936.1"/>
    <property type="molecule type" value="Genomic_DNA"/>
</dbReference>
<evidence type="ECO:0000259" key="2">
    <source>
        <dbReference type="Pfam" id="PF13635"/>
    </source>
</evidence>
<dbReference type="AlphaFoldDB" id="A0A9D9DER6"/>
<dbReference type="GO" id="GO:0005524">
    <property type="term" value="F:ATP binding"/>
    <property type="evidence" value="ECO:0007669"/>
    <property type="project" value="UniProtKB-KW"/>
</dbReference>
<protein>
    <submittedName>
        <fullName evidence="3">ATP-binding protein</fullName>
    </submittedName>
</protein>